<evidence type="ECO:0000313" key="2">
    <source>
        <dbReference type="EMBL" id="NXR10083.1"/>
    </source>
</evidence>
<comment type="caution">
    <text evidence="2">The sequence shown here is derived from an EMBL/GenBank/DDBJ whole genome shotgun (WGS) entry which is preliminary data.</text>
</comment>
<sequence>EDLKRQKVVLQAGQDGLGQLRAQLLSSNLADSMMEAQAEMENIKAIAAGSETPKQEDIDEAKRQWQEAATSLQAIIKETVGDCG</sequence>
<dbReference type="OrthoDB" id="79940at2759"/>
<dbReference type="InterPro" id="IPR003914">
    <property type="entry name" value="Rabaptin"/>
</dbReference>
<evidence type="ECO:0000313" key="3">
    <source>
        <dbReference type="Proteomes" id="UP000536381"/>
    </source>
</evidence>
<dbReference type="InterPro" id="IPR018514">
    <property type="entry name" value="Rabaptin_CC"/>
</dbReference>
<dbReference type="Pfam" id="PF03528">
    <property type="entry name" value="Rabaptin"/>
    <property type="match status" value="1"/>
</dbReference>
<dbReference type="EMBL" id="VWYK01054201">
    <property type="protein sequence ID" value="NXR10083.1"/>
    <property type="molecule type" value="Genomic_DNA"/>
</dbReference>
<accession>A0A7L2IKY6</accession>
<dbReference type="Proteomes" id="UP000536381">
    <property type="component" value="Unassembled WGS sequence"/>
</dbReference>
<keyword evidence="3" id="KW-1185">Reference proteome</keyword>
<dbReference type="GO" id="GO:0005096">
    <property type="term" value="F:GTPase activator activity"/>
    <property type="evidence" value="ECO:0007669"/>
    <property type="project" value="InterPro"/>
</dbReference>
<organism evidence="2 3">
    <name type="scientific">Semnornis frantzii</name>
    <dbReference type="NCBI Taxonomy" id="91796"/>
    <lineage>
        <taxon>Eukaryota</taxon>
        <taxon>Metazoa</taxon>
        <taxon>Chordata</taxon>
        <taxon>Craniata</taxon>
        <taxon>Vertebrata</taxon>
        <taxon>Euteleostomi</taxon>
        <taxon>Archelosauria</taxon>
        <taxon>Archosauria</taxon>
        <taxon>Dinosauria</taxon>
        <taxon>Saurischia</taxon>
        <taxon>Theropoda</taxon>
        <taxon>Coelurosauria</taxon>
        <taxon>Aves</taxon>
        <taxon>Neognathae</taxon>
        <taxon>Neoaves</taxon>
        <taxon>Telluraves</taxon>
        <taxon>Coraciimorphae</taxon>
        <taxon>Piciformes</taxon>
        <taxon>Ramphastidae</taxon>
        <taxon>Semnornis</taxon>
    </lineage>
</organism>
<name>A0A7L2IKY6_9PICI</name>
<protein>
    <submittedName>
        <fullName evidence="2">RABE1 protein</fullName>
    </submittedName>
</protein>
<dbReference type="PANTHER" id="PTHR31179:SF5">
    <property type="entry name" value="RAB GTPASE-BINDING EFFECTOR PROTEIN 1"/>
    <property type="match status" value="1"/>
</dbReference>
<dbReference type="PANTHER" id="PTHR31179">
    <property type="entry name" value="RAB GTPASE-BINDING EFFECTOR PROTEIN"/>
    <property type="match status" value="1"/>
</dbReference>
<evidence type="ECO:0000259" key="1">
    <source>
        <dbReference type="Pfam" id="PF03528"/>
    </source>
</evidence>
<dbReference type="AlphaFoldDB" id="A0A7L2IKY6"/>
<dbReference type="GO" id="GO:0008083">
    <property type="term" value="F:growth factor activity"/>
    <property type="evidence" value="ECO:0007669"/>
    <property type="project" value="InterPro"/>
</dbReference>
<dbReference type="GO" id="GO:0006897">
    <property type="term" value="P:endocytosis"/>
    <property type="evidence" value="ECO:0007669"/>
    <property type="project" value="InterPro"/>
</dbReference>
<feature type="non-terminal residue" evidence="2">
    <location>
        <position position="84"/>
    </location>
</feature>
<gene>
    <name evidence="2" type="primary">Rabep1_1</name>
    <name evidence="2" type="ORF">SEMFRA_R04247</name>
</gene>
<proteinExistence type="predicted"/>
<feature type="domain" description="Rabaptin coiled-coil" evidence="1">
    <location>
        <begin position="1"/>
        <end position="82"/>
    </location>
</feature>
<feature type="non-terminal residue" evidence="2">
    <location>
        <position position="1"/>
    </location>
</feature>
<reference evidence="2 3" key="1">
    <citation type="submission" date="2019-09" db="EMBL/GenBank/DDBJ databases">
        <title>Bird 10,000 Genomes (B10K) Project - Family phase.</title>
        <authorList>
            <person name="Zhang G."/>
        </authorList>
    </citation>
    <scope>NUCLEOTIDE SEQUENCE [LARGE SCALE GENOMIC DNA]</scope>
    <source>
        <strain evidence="2">B10K-DU-001-42</strain>
        <tissue evidence="2">Muscle</tissue>
    </source>
</reference>